<protein>
    <submittedName>
        <fullName evidence="7">Allatostatin-A receptor</fullName>
    </submittedName>
</protein>
<feature type="transmembrane region" description="Helical" evidence="5">
    <location>
        <begin position="288"/>
        <end position="312"/>
    </location>
</feature>
<reference evidence="7" key="2">
    <citation type="submission" date="2023-04" db="EMBL/GenBank/DDBJ databases">
        <authorList>
            <person name="Bu L."/>
            <person name="Lu L."/>
            <person name="Laidemitt M.R."/>
            <person name="Zhang S.M."/>
            <person name="Mutuku M."/>
            <person name="Mkoji G."/>
            <person name="Steinauer M."/>
            <person name="Loker E.S."/>
        </authorList>
    </citation>
    <scope>NUCLEOTIDE SEQUENCE</scope>
    <source>
        <strain evidence="7">KasaAsao</strain>
        <tissue evidence="7">Whole Snail</tissue>
    </source>
</reference>
<organism evidence="7 8">
    <name type="scientific">Biomphalaria pfeifferi</name>
    <name type="common">Bloodfluke planorb</name>
    <name type="synonym">Freshwater snail</name>
    <dbReference type="NCBI Taxonomy" id="112525"/>
    <lineage>
        <taxon>Eukaryota</taxon>
        <taxon>Metazoa</taxon>
        <taxon>Spiralia</taxon>
        <taxon>Lophotrochozoa</taxon>
        <taxon>Mollusca</taxon>
        <taxon>Gastropoda</taxon>
        <taxon>Heterobranchia</taxon>
        <taxon>Euthyneura</taxon>
        <taxon>Panpulmonata</taxon>
        <taxon>Hygrophila</taxon>
        <taxon>Lymnaeoidea</taxon>
        <taxon>Planorbidae</taxon>
        <taxon>Biomphalaria</taxon>
    </lineage>
</organism>
<reference evidence="7" key="1">
    <citation type="journal article" date="2023" name="PLoS Negl. Trop. Dis.">
        <title>A genome sequence for Biomphalaria pfeifferi, the major vector snail for the human-infecting parasite Schistosoma mansoni.</title>
        <authorList>
            <person name="Bu L."/>
            <person name="Lu L."/>
            <person name="Laidemitt M.R."/>
            <person name="Zhang S.M."/>
            <person name="Mutuku M."/>
            <person name="Mkoji G."/>
            <person name="Steinauer M."/>
            <person name="Loker E.S."/>
        </authorList>
    </citation>
    <scope>NUCLEOTIDE SEQUENCE</scope>
    <source>
        <strain evidence="7">KasaAsao</strain>
    </source>
</reference>
<feature type="transmembrane region" description="Helical" evidence="5">
    <location>
        <begin position="61"/>
        <end position="80"/>
    </location>
</feature>
<dbReference type="PANTHER" id="PTHR46641">
    <property type="entry name" value="FMRFAMIDE RECEPTOR-RELATED"/>
    <property type="match status" value="1"/>
</dbReference>
<feature type="transmembrane region" description="Helical" evidence="5">
    <location>
        <begin position="100"/>
        <end position="123"/>
    </location>
</feature>
<keyword evidence="3 5" id="KW-1133">Transmembrane helix</keyword>
<dbReference type="AlphaFoldDB" id="A0AAD8F319"/>
<comment type="subcellular location">
    <subcellularLocation>
        <location evidence="1">Membrane</location>
    </subcellularLocation>
</comment>
<dbReference type="SUPFAM" id="SSF81321">
    <property type="entry name" value="Family A G protein-coupled receptor-like"/>
    <property type="match status" value="1"/>
</dbReference>
<dbReference type="GO" id="GO:0004930">
    <property type="term" value="F:G protein-coupled receptor activity"/>
    <property type="evidence" value="ECO:0007669"/>
    <property type="project" value="InterPro"/>
</dbReference>
<proteinExistence type="predicted"/>
<keyword evidence="8" id="KW-1185">Reference proteome</keyword>
<dbReference type="Proteomes" id="UP001233172">
    <property type="component" value="Unassembled WGS sequence"/>
</dbReference>
<sequence>MTNYTLGYDTWVIEDNIREMFVTITCCIINASIAFFGIIFNTFNVVVFIKMGFQETTNISLLGLTISDLGCLLTLEWIYLCFNPLFSNAGLPFVAFEIEYITGGWPHVCFARITAFITAFVTFERCLCIVKPLEVKRILTPARTFYIIVSIYVLMFVSVSPAFGVNLLQWKFYSSENKTRIGIVYTENRNEVERVLFATNNSCGYIAFLMVSLFTAVLISRLKIKGRWRQESVAVDLAGSVLSRDRKVMKMVLTISAVFIVFSFPITIVFIGTMAYPQFGTGGKYANLFYMCAQSAYFMEIINSSVNFFIYYTMSAKFRKTISGWYRDIVKFKKRYWLLIY</sequence>
<dbReference type="Pfam" id="PF00001">
    <property type="entry name" value="7tm_1"/>
    <property type="match status" value="1"/>
</dbReference>
<evidence type="ECO:0000256" key="2">
    <source>
        <dbReference type="ARBA" id="ARBA00022692"/>
    </source>
</evidence>
<feature type="transmembrane region" description="Helical" evidence="5">
    <location>
        <begin position="144"/>
        <end position="163"/>
    </location>
</feature>
<feature type="transmembrane region" description="Helical" evidence="5">
    <location>
        <begin position="204"/>
        <end position="222"/>
    </location>
</feature>
<dbReference type="PROSITE" id="PS50262">
    <property type="entry name" value="G_PROTEIN_RECEP_F1_2"/>
    <property type="match status" value="1"/>
</dbReference>
<dbReference type="InterPro" id="IPR052954">
    <property type="entry name" value="GPCR-Ligand_Int"/>
</dbReference>
<evidence type="ECO:0000313" key="7">
    <source>
        <dbReference type="EMBL" id="KAK0048229.1"/>
    </source>
</evidence>
<evidence type="ECO:0000313" key="8">
    <source>
        <dbReference type="Proteomes" id="UP001233172"/>
    </source>
</evidence>
<dbReference type="InterPro" id="IPR000276">
    <property type="entry name" value="GPCR_Rhodpsn"/>
</dbReference>
<accession>A0AAD8F319</accession>
<feature type="domain" description="G-protein coupled receptors family 1 profile" evidence="6">
    <location>
        <begin position="40"/>
        <end position="311"/>
    </location>
</feature>
<keyword evidence="7" id="KW-0675">Receptor</keyword>
<evidence type="ECO:0000256" key="3">
    <source>
        <dbReference type="ARBA" id="ARBA00022989"/>
    </source>
</evidence>
<dbReference type="PANTHER" id="PTHR46641:SF2">
    <property type="entry name" value="FMRFAMIDE RECEPTOR"/>
    <property type="match status" value="1"/>
</dbReference>
<keyword evidence="4 5" id="KW-0472">Membrane</keyword>
<feature type="transmembrane region" description="Helical" evidence="5">
    <location>
        <begin position="252"/>
        <end position="276"/>
    </location>
</feature>
<name>A0AAD8F319_BIOPF</name>
<keyword evidence="2 5" id="KW-0812">Transmembrane</keyword>
<evidence type="ECO:0000256" key="1">
    <source>
        <dbReference type="ARBA" id="ARBA00004370"/>
    </source>
</evidence>
<evidence type="ECO:0000256" key="5">
    <source>
        <dbReference type="SAM" id="Phobius"/>
    </source>
</evidence>
<dbReference type="GO" id="GO:0016020">
    <property type="term" value="C:membrane"/>
    <property type="evidence" value="ECO:0007669"/>
    <property type="project" value="UniProtKB-SubCell"/>
</dbReference>
<evidence type="ECO:0000259" key="6">
    <source>
        <dbReference type="PROSITE" id="PS50262"/>
    </source>
</evidence>
<gene>
    <name evidence="7" type="ORF">Bpfe_022312</name>
</gene>
<dbReference type="Gene3D" id="1.20.1070.10">
    <property type="entry name" value="Rhodopsin 7-helix transmembrane proteins"/>
    <property type="match status" value="1"/>
</dbReference>
<feature type="transmembrane region" description="Helical" evidence="5">
    <location>
        <begin position="20"/>
        <end position="49"/>
    </location>
</feature>
<dbReference type="EMBL" id="JASAOG010000140">
    <property type="protein sequence ID" value="KAK0048229.1"/>
    <property type="molecule type" value="Genomic_DNA"/>
</dbReference>
<comment type="caution">
    <text evidence="7">The sequence shown here is derived from an EMBL/GenBank/DDBJ whole genome shotgun (WGS) entry which is preliminary data.</text>
</comment>
<evidence type="ECO:0000256" key="4">
    <source>
        <dbReference type="ARBA" id="ARBA00023136"/>
    </source>
</evidence>
<dbReference type="InterPro" id="IPR017452">
    <property type="entry name" value="GPCR_Rhodpsn_7TM"/>
</dbReference>